<name>A0AAE4LN73_9BACT</name>
<reference evidence="1" key="1">
    <citation type="submission" date="2023-10" db="EMBL/GenBank/DDBJ databases">
        <title>Genome Sequence of the Bacteria from From Gut Wall in Crohn's Disease.</title>
        <authorList>
            <person name="Rodriguez-Palacios A."/>
        </authorList>
    </citation>
    <scope>NUCLEOTIDE SEQUENCE</scope>
    <source>
        <strain evidence="1">CavFT-hAR58</strain>
    </source>
</reference>
<proteinExistence type="predicted"/>
<comment type="caution">
    <text evidence="1">The sequence shown here is derived from an EMBL/GenBank/DDBJ whole genome shotgun (WGS) entry which is preliminary data.</text>
</comment>
<gene>
    <name evidence="1" type="ORF">RVH17_12480</name>
</gene>
<evidence type="ECO:0000313" key="2">
    <source>
        <dbReference type="Proteomes" id="UP001181347"/>
    </source>
</evidence>
<dbReference type="EMBL" id="JAWDES010000005">
    <property type="protein sequence ID" value="MDU0260905.1"/>
    <property type="molecule type" value="Genomic_DNA"/>
</dbReference>
<dbReference type="AlphaFoldDB" id="A0AAE4LN73"/>
<dbReference type="RefSeq" id="WP_014775332.1">
    <property type="nucleotide sequence ID" value="NZ_AP025581.1"/>
</dbReference>
<dbReference type="Proteomes" id="UP001181347">
    <property type="component" value="Unassembled WGS sequence"/>
</dbReference>
<organism evidence="1 2">
    <name type="scientific">Alistipes finegoldii</name>
    <dbReference type="NCBI Taxonomy" id="214856"/>
    <lineage>
        <taxon>Bacteria</taxon>
        <taxon>Pseudomonadati</taxon>
        <taxon>Bacteroidota</taxon>
        <taxon>Bacteroidia</taxon>
        <taxon>Bacteroidales</taxon>
        <taxon>Rikenellaceae</taxon>
        <taxon>Alistipes</taxon>
    </lineage>
</organism>
<sequence>MIIPEAYSADEAGASDAEEELPSLDPSLSTLLSSFADSPAVESVFSASSAADFSCVSAAGAAASVASLFSGCWAQAIAPPAISSKAAIVTIVFFIAFKIKRFLFTSSVRICLANRSDKMEFKRRAIRIKNGKPLIDSGRQGTPESSGVWKGVESRYKVWK</sequence>
<protein>
    <submittedName>
        <fullName evidence="1">Uncharacterized protein</fullName>
    </submittedName>
</protein>
<evidence type="ECO:0000313" key="1">
    <source>
        <dbReference type="EMBL" id="MDU0260905.1"/>
    </source>
</evidence>
<accession>A0AAE4LN73</accession>